<dbReference type="Proteomes" id="UP001057402">
    <property type="component" value="Chromosome 7"/>
</dbReference>
<evidence type="ECO:0000313" key="1">
    <source>
        <dbReference type="EMBL" id="KAI4339558.1"/>
    </source>
</evidence>
<gene>
    <name evidence="1" type="ORF">MLD38_024487</name>
</gene>
<reference evidence="2" key="1">
    <citation type="journal article" date="2023" name="Front. Plant Sci.">
        <title>Chromosomal-level genome assembly of Melastoma candidum provides insights into trichome evolution.</title>
        <authorList>
            <person name="Zhong Y."/>
            <person name="Wu W."/>
            <person name="Sun C."/>
            <person name="Zou P."/>
            <person name="Liu Y."/>
            <person name="Dai S."/>
            <person name="Zhou R."/>
        </authorList>
    </citation>
    <scope>NUCLEOTIDE SEQUENCE [LARGE SCALE GENOMIC DNA]</scope>
</reference>
<sequence length="124" mass="13801">MATFLQVISALIAYAVVANAVDTSLVKRICNGDTSFAFDSPYGYPDSFASIFPENVFTTPNFSFYYTNHFFYGRGSCSISLTPDGCHACMQSAFDQLFGKCSRHGAGAQIELKDCKLRYEEYDF</sequence>
<comment type="caution">
    <text evidence="1">The sequence shown here is derived from an EMBL/GenBank/DDBJ whole genome shotgun (WGS) entry which is preliminary data.</text>
</comment>
<keyword evidence="2" id="KW-1185">Reference proteome</keyword>
<proteinExistence type="predicted"/>
<organism evidence="1 2">
    <name type="scientific">Melastoma candidum</name>
    <dbReference type="NCBI Taxonomy" id="119954"/>
    <lineage>
        <taxon>Eukaryota</taxon>
        <taxon>Viridiplantae</taxon>
        <taxon>Streptophyta</taxon>
        <taxon>Embryophyta</taxon>
        <taxon>Tracheophyta</taxon>
        <taxon>Spermatophyta</taxon>
        <taxon>Magnoliopsida</taxon>
        <taxon>eudicotyledons</taxon>
        <taxon>Gunneridae</taxon>
        <taxon>Pentapetalae</taxon>
        <taxon>rosids</taxon>
        <taxon>malvids</taxon>
        <taxon>Myrtales</taxon>
        <taxon>Melastomataceae</taxon>
        <taxon>Melastomatoideae</taxon>
        <taxon>Melastomateae</taxon>
        <taxon>Melastoma</taxon>
    </lineage>
</organism>
<accession>A0ACB9NTS8</accession>
<dbReference type="EMBL" id="CM042886">
    <property type="protein sequence ID" value="KAI4339558.1"/>
    <property type="molecule type" value="Genomic_DNA"/>
</dbReference>
<evidence type="ECO:0000313" key="2">
    <source>
        <dbReference type="Proteomes" id="UP001057402"/>
    </source>
</evidence>
<name>A0ACB9NTS8_9MYRT</name>
<protein>
    <submittedName>
        <fullName evidence="1">Uncharacterized protein</fullName>
    </submittedName>
</protein>